<dbReference type="Proteomes" id="UP000183190">
    <property type="component" value="Unassembled WGS sequence"/>
</dbReference>
<reference evidence="1 2" key="1">
    <citation type="submission" date="2016-10" db="EMBL/GenBank/DDBJ databases">
        <authorList>
            <person name="de Groot N.N."/>
        </authorList>
    </citation>
    <scope>NUCLEOTIDE SEQUENCE [LARGE SCALE GENOMIC DNA]</scope>
    <source>
        <strain evidence="1 2">YAD2003</strain>
    </source>
</reference>
<sequence>MNILVIGNGFDLAHGLPTKYQDFLKFAQYLNLYLIDNDDDEFNYDQLVRTYGDDTDNKYYDYIANLDSNLWQEYYDLIIDNVWFKHFHKQYDKKLKNKVNWIDFEAEIADVVQELDRIRKVLLNTKGITNDRIHTKIDTEYEIIENISQPLGSGFSLSENAFSLQRVSTIKNELFNDLNKLIRCLELYLTDFLDECFDYDKCTPIEPFKSTRFDHVLNFNYTNTYIKLYTPHLTGKFENGFCNYIHGKAKKENTIENCNLVLGIGEYLKGDEKDNDNEYIEFKKFYQRIFKGTGSAYTRWLNKELLPKDVIDPEKRIHTYIYGHSLATTDEDIIKNLIRKSDKTTIYYYRKSDLHDIILNLVQIIGEEELIDRTADEHRSIIFKPNP</sequence>
<dbReference type="Pfam" id="PF14253">
    <property type="entry name" value="AbiH"/>
    <property type="match status" value="1"/>
</dbReference>
<evidence type="ECO:0000313" key="2">
    <source>
        <dbReference type="Proteomes" id="UP000183190"/>
    </source>
</evidence>
<protein>
    <submittedName>
        <fullName evidence="1">Bacteriophage abortive infection AbiH</fullName>
    </submittedName>
</protein>
<dbReference type="OrthoDB" id="9810135at2"/>
<dbReference type="InterPro" id="IPR025935">
    <property type="entry name" value="AbiH"/>
</dbReference>
<dbReference type="EMBL" id="FNWV01000011">
    <property type="protein sequence ID" value="SEH78239.1"/>
    <property type="molecule type" value="Genomic_DNA"/>
</dbReference>
<evidence type="ECO:0000313" key="1">
    <source>
        <dbReference type="EMBL" id="SEH78239.1"/>
    </source>
</evidence>
<dbReference type="RefSeq" id="WP_074718244.1">
    <property type="nucleotide sequence ID" value="NZ_FNWV01000011.1"/>
</dbReference>
<name>A0A1H6L1R7_RUMFL</name>
<organism evidence="1 2">
    <name type="scientific">Ruminococcus flavefaciens</name>
    <dbReference type="NCBI Taxonomy" id="1265"/>
    <lineage>
        <taxon>Bacteria</taxon>
        <taxon>Bacillati</taxon>
        <taxon>Bacillota</taxon>
        <taxon>Clostridia</taxon>
        <taxon>Eubacteriales</taxon>
        <taxon>Oscillospiraceae</taxon>
        <taxon>Ruminococcus</taxon>
    </lineage>
</organism>
<proteinExistence type="predicted"/>
<gene>
    <name evidence="1" type="ORF">SAMN02910265_02681</name>
</gene>
<dbReference type="AlphaFoldDB" id="A0A1H6L1R7"/>
<accession>A0A1H6L1R7</accession>